<organism evidence="4 5">
    <name type="scientific">Henosepilachna vigintioctopunctata</name>
    <dbReference type="NCBI Taxonomy" id="420089"/>
    <lineage>
        <taxon>Eukaryota</taxon>
        <taxon>Metazoa</taxon>
        <taxon>Ecdysozoa</taxon>
        <taxon>Arthropoda</taxon>
        <taxon>Hexapoda</taxon>
        <taxon>Insecta</taxon>
        <taxon>Pterygota</taxon>
        <taxon>Neoptera</taxon>
        <taxon>Endopterygota</taxon>
        <taxon>Coleoptera</taxon>
        <taxon>Polyphaga</taxon>
        <taxon>Cucujiformia</taxon>
        <taxon>Coccinelloidea</taxon>
        <taxon>Coccinellidae</taxon>
        <taxon>Epilachninae</taxon>
        <taxon>Epilachnini</taxon>
        <taxon>Henosepilachna</taxon>
    </lineage>
</organism>
<gene>
    <name evidence="4" type="ORF">WA026_019317</name>
</gene>
<dbReference type="GO" id="GO:0005634">
    <property type="term" value="C:nucleus"/>
    <property type="evidence" value="ECO:0007669"/>
    <property type="project" value="UniProtKB-SubCell"/>
</dbReference>
<dbReference type="Gene3D" id="2.60.120.650">
    <property type="entry name" value="Cupin"/>
    <property type="match status" value="1"/>
</dbReference>
<dbReference type="GO" id="GO:0010468">
    <property type="term" value="P:regulation of gene expression"/>
    <property type="evidence" value="ECO:0007669"/>
    <property type="project" value="TreeGrafter"/>
</dbReference>
<dbReference type="PANTHER" id="PTHR10694">
    <property type="entry name" value="LYSINE-SPECIFIC DEMETHYLASE"/>
    <property type="match status" value="1"/>
</dbReference>
<keyword evidence="5" id="KW-1185">Reference proteome</keyword>
<evidence type="ECO:0000256" key="2">
    <source>
        <dbReference type="ARBA" id="ARBA00023242"/>
    </source>
</evidence>
<reference evidence="4 5" key="1">
    <citation type="submission" date="2023-03" db="EMBL/GenBank/DDBJ databases">
        <title>Genome insight into feeding habits of ladybird beetles.</title>
        <authorList>
            <person name="Li H.-S."/>
            <person name="Huang Y.-H."/>
            <person name="Pang H."/>
        </authorList>
    </citation>
    <scope>NUCLEOTIDE SEQUENCE [LARGE SCALE GENOMIC DNA]</scope>
    <source>
        <strain evidence="4">SYSU_2023b</strain>
        <tissue evidence="4">Whole body</tissue>
    </source>
</reference>
<dbReference type="InterPro" id="IPR003347">
    <property type="entry name" value="JmjC_dom"/>
</dbReference>
<comment type="subcellular location">
    <subcellularLocation>
        <location evidence="1">Nucleus</location>
    </subcellularLocation>
</comment>
<name>A0AAW1U1P8_9CUCU</name>
<evidence type="ECO:0000259" key="3">
    <source>
        <dbReference type="Pfam" id="PF02373"/>
    </source>
</evidence>
<dbReference type="Proteomes" id="UP001431783">
    <property type="component" value="Unassembled WGS sequence"/>
</dbReference>
<proteinExistence type="predicted"/>
<dbReference type="GO" id="GO:0006338">
    <property type="term" value="P:chromatin remodeling"/>
    <property type="evidence" value="ECO:0007669"/>
    <property type="project" value="TreeGrafter"/>
</dbReference>
<protein>
    <recommendedName>
        <fullName evidence="3">JmjC domain-containing protein</fullName>
    </recommendedName>
</protein>
<dbReference type="GO" id="GO:0000785">
    <property type="term" value="C:chromatin"/>
    <property type="evidence" value="ECO:0007669"/>
    <property type="project" value="TreeGrafter"/>
</dbReference>
<accession>A0AAW1U1P8</accession>
<evidence type="ECO:0000256" key="1">
    <source>
        <dbReference type="ARBA" id="ARBA00004123"/>
    </source>
</evidence>
<dbReference type="EMBL" id="JARQZJ010000043">
    <property type="protein sequence ID" value="KAK9877647.1"/>
    <property type="molecule type" value="Genomic_DNA"/>
</dbReference>
<evidence type="ECO:0000313" key="4">
    <source>
        <dbReference type="EMBL" id="KAK9877647.1"/>
    </source>
</evidence>
<evidence type="ECO:0000313" key="5">
    <source>
        <dbReference type="Proteomes" id="UP001431783"/>
    </source>
</evidence>
<feature type="domain" description="JmjC" evidence="3">
    <location>
        <begin position="17"/>
        <end position="66"/>
    </location>
</feature>
<comment type="caution">
    <text evidence="4">The sequence shown here is derived from an EMBL/GenBank/DDBJ whole genome shotgun (WGS) entry which is preliminary data.</text>
</comment>
<dbReference type="AlphaFoldDB" id="A0AAW1U1P8"/>
<dbReference type="PANTHER" id="PTHR10694:SF113">
    <property type="entry name" value="PROTEIN JUMONJI"/>
    <property type="match status" value="1"/>
</dbReference>
<dbReference type="Pfam" id="PF02373">
    <property type="entry name" value="JmjC"/>
    <property type="match status" value="1"/>
</dbReference>
<keyword evidence="2" id="KW-0539">Nucleus</keyword>
<sequence>MKFVRNCCRNRGVWLPIDTVMLPPSVLIESGVSLSRTLQEPGQFIVVSPKASTWRLSTGYVVSESVFLAPPAWLKTAHVSFDLLKDSCEPSMFSLDRLFISIMNDQRTSVEVLKQVIPIVAAIFSKEKPKRDIMRSLGITKFEILPPPEIPNARKKINLQITAITSVKCIG</sequence>